<evidence type="ECO:0000313" key="2">
    <source>
        <dbReference type="EMBL" id="TYB75235.1"/>
    </source>
</evidence>
<dbReference type="SUPFAM" id="SSF49313">
    <property type="entry name" value="Cadherin-like"/>
    <property type="match status" value="1"/>
</dbReference>
<dbReference type="CDD" id="cd11304">
    <property type="entry name" value="Cadherin_repeat"/>
    <property type="match status" value="1"/>
</dbReference>
<dbReference type="GO" id="GO:0016020">
    <property type="term" value="C:membrane"/>
    <property type="evidence" value="ECO:0007669"/>
    <property type="project" value="InterPro"/>
</dbReference>
<protein>
    <submittedName>
        <fullName evidence="2">Cadherin repeat domain-containing protein</fullName>
    </submittedName>
</protein>
<sequence length="314" mass="34103">MNILKNLSLVLILVSFFNCSSDDDVNIPSTPPASSFDRTINENPIDGLLIGTIPTASSSASNYSITSQSINGALRIDSATGNLIVNNALVFDFETNPIITAVVTDLSTNAITNVTINLNNIDDIVHFLSTSKTDYMAADENDWILITEAEYELFAERLNQISTLGTTDSDYQTTGVTFIDNVTVTNVEGSPNYPQGNYFFAFKYHSNSNNVVGARVKISGTDPLFGFIGWGRPLPEHDMGDNYFVLKNNDAVAVTNEAYIAMFTPGEVGYIASSPDKTSYGANDDSTSFPSGNVTTGIIYLYQGLYTSQKQWGN</sequence>
<reference evidence="2 3" key="1">
    <citation type="submission" date="2019-08" db="EMBL/GenBank/DDBJ databases">
        <title>Genomes of Antarctic Bizionia species.</title>
        <authorList>
            <person name="Bowman J.P."/>
        </authorList>
    </citation>
    <scope>NUCLEOTIDE SEQUENCE [LARGE SCALE GENOMIC DNA]</scope>
    <source>
        <strain evidence="2 3">APA-1</strain>
    </source>
</reference>
<dbReference type="InterPro" id="IPR015919">
    <property type="entry name" value="Cadherin-like_sf"/>
</dbReference>
<feature type="chain" id="PRO_5022771609" evidence="1">
    <location>
        <begin position="21"/>
        <end position="314"/>
    </location>
</feature>
<dbReference type="EMBL" id="VSKL01000001">
    <property type="protein sequence ID" value="TYB75235.1"/>
    <property type="molecule type" value="Genomic_DNA"/>
</dbReference>
<dbReference type="Gene3D" id="2.60.40.60">
    <property type="entry name" value="Cadherins"/>
    <property type="match status" value="1"/>
</dbReference>
<dbReference type="RefSeq" id="WP_066247263.1">
    <property type="nucleotide sequence ID" value="NZ_VSKL01000001.1"/>
</dbReference>
<organism evidence="2 3">
    <name type="scientific">Bizionia algoritergicola</name>
    <dbReference type="NCBI Taxonomy" id="291187"/>
    <lineage>
        <taxon>Bacteria</taxon>
        <taxon>Pseudomonadati</taxon>
        <taxon>Bacteroidota</taxon>
        <taxon>Flavobacteriia</taxon>
        <taxon>Flavobacteriales</taxon>
        <taxon>Flavobacteriaceae</taxon>
        <taxon>Bizionia</taxon>
    </lineage>
</organism>
<evidence type="ECO:0000313" key="3">
    <source>
        <dbReference type="Proteomes" id="UP000324358"/>
    </source>
</evidence>
<comment type="caution">
    <text evidence="2">The sequence shown here is derived from an EMBL/GenBank/DDBJ whole genome shotgun (WGS) entry which is preliminary data.</text>
</comment>
<evidence type="ECO:0000256" key="1">
    <source>
        <dbReference type="SAM" id="SignalP"/>
    </source>
</evidence>
<feature type="signal peptide" evidence="1">
    <location>
        <begin position="1"/>
        <end position="20"/>
    </location>
</feature>
<keyword evidence="1" id="KW-0732">Signal</keyword>
<name>A0A5D0R2K5_9FLAO</name>
<dbReference type="OrthoDB" id="1439291at2"/>
<gene>
    <name evidence="2" type="ORF">ES675_03660</name>
</gene>
<dbReference type="GO" id="GO:0005509">
    <property type="term" value="F:calcium ion binding"/>
    <property type="evidence" value="ECO:0007669"/>
    <property type="project" value="InterPro"/>
</dbReference>
<accession>A0A5D0R2K5</accession>
<dbReference type="Proteomes" id="UP000324358">
    <property type="component" value="Unassembled WGS sequence"/>
</dbReference>
<dbReference type="AlphaFoldDB" id="A0A5D0R2K5"/>
<proteinExistence type="predicted"/>
<keyword evidence="3" id="KW-1185">Reference proteome</keyword>